<evidence type="ECO:0000313" key="2">
    <source>
        <dbReference type="Proteomes" id="UP000254720"/>
    </source>
</evidence>
<keyword evidence="2" id="KW-1185">Reference proteome</keyword>
<dbReference type="Proteomes" id="UP000254720">
    <property type="component" value="Unassembled WGS sequence"/>
</dbReference>
<organism evidence="1 2">
    <name type="scientific">Aquicella lusitana</name>
    <dbReference type="NCBI Taxonomy" id="254246"/>
    <lineage>
        <taxon>Bacteria</taxon>
        <taxon>Pseudomonadati</taxon>
        <taxon>Pseudomonadota</taxon>
        <taxon>Gammaproteobacteria</taxon>
        <taxon>Legionellales</taxon>
        <taxon>Coxiellaceae</taxon>
        <taxon>Aquicella</taxon>
    </lineage>
</organism>
<proteinExistence type="predicted"/>
<gene>
    <name evidence="1" type="ORF">C8D86_1436</name>
</gene>
<dbReference type="RefSeq" id="WP_114835484.1">
    <property type="nucleotide sequence ID" value="NZ_LR699114.1"/>
</dbReference>
<name>A0A370G3H5_9COXI</name>
<dbReference type="AlphaFoldDB" id="A0A370G3H5"/>
<accession>A0A370G3H5</accession>
<dbReference type="EMBL" id="QQAX01000043">
    <property type="protein sequence ID" value="RDI37154.1"/>
    <property type="molecule type" value="Genomic_DNA"/>
</dbReference>
<comment type="caution">
    <text evidence="1">The sequence shown here is derived from an EMBL/GenBank/DDBJ whole genome shotgun (WGS) entry which is preliminary data.</text>
</comment>
<reference evidence="1 2" key="1">
    <citation type="submission" date="2018-07" db="EMBL/GenBank/DDBJ databases">
        <title>Genomic Encyclopedia of Type Strains, Phase IV (KMG-IV): sequencing the most valuable type-strain genomes for metagenomic binning, comparative biology and taxonomic classification.</title>
        <authorList>
            <person name="Goeker M."/>
        </authorList>
    </citation>
    <scope>NUCLEOTIDE SEQUENCE [LARGE SCALE GENOMIC DNA]</scope>
    <source>
        <strain evidence="1 2">DSM 16500</strain>
    </source>
</reference>
<evidence type="ECO:0000313" key="1">
    <source>
        <dbReference type="EMBL" id="RDI37154.1"/>
    </source>
</evidence>
<protein>
    <submittedName>
        <fullName evidence="1">Uncharacterized protein</fullName>
    </submittedName>
</protein>
<sequence>MFSQPAKPLYSNILFAGTLADKSLSSIVETNPYRLNAMVMEILRSKDPEHASLLKAMKLAQKIAIFYGTPGLIQYVNVAERMLSKMENQHDETGQFAFNTLVYLNLAMKLHQYDSETVKKLTASLIPDQLNNDYWNAKKHDLIKLGNLYGRETEAEKVCNELFNSICPQNSIHVKSHPL</sequence>